<feature type="non-terminal residue" evidence="4">
    <location>
        <position position="1"/>
    </location>
</feature>
<gene>
    <name evidence="4" type="ORF">H1R20_g13328</name>
</gene>
<sequence length="655" mass="73782">MAGNQDLLRPPQSFPTLRPDDRQAESNTGGGMASFFSGASDVNMRDMNIVVHSGGGAGDKSNDGWELLLKNIALNALHDSSARYDAPKCDEDTRIEVTGEIMEWIQKRDAPQRLLCMTGAAGAGKSAVQQTIAERCKKSGILSAALFCSSTDPTRNTIAFIVPTIAYQIGLKHHGFRSSVSAAVKHDPNIFSLSLQSQMDVLIVRPFESLQRSHGLDINTFPYVILIDGLDECIGKHNTTSQPPLAEPDDRRQAEDRQAELLAAIKHCIVDSNLPFRVFIASRPEWAIRTALKPGGHLRQVAYHIELSDKYDASGDMRRYLQRRFKDIGLQIGDPQWFSEDTIQTLVQAASGQFIYVATVYKYITERRGSPVERLKVILAWTPHDGQVVRPFEALDRLYASILSSAKKAYEAVDTHRGRDFLLLFRAHHMNVKLFHTPSANIYLCFSPDVLSALLGLEAGAEDVLFSDIRSLVTLEEGHDGDLRLHLYHKSFSDFLEEESRAKEFFIPESCVCTHLSKRCMQLIVECPLDFDSLPDRWEALPLLERHRRSLMDATRDLPFLLRDANTLDDEIADFTDHDGWPKLKKLLLLLMVNPEEWLYDGHSWKEWTNSLLHITNNLAARKPEVAAIIFEFLEKIKRGREALGLEMETSNSDL</sequence>
<keyword evidence="1" id="KW-0677">Repeat</keyword>
<feature type="domain" description="Nephrocystin 3-like N-terminal" evidence="3">
    <location>
        <begin position="100"/>
        <end position="283"/>
    </location>
</feature>
<evidence type="ECO:0000313" key="4">
    <source>
        <dbReference type="EMBL" id="KAJ2923765.1"/>
    </source>
</evidence>
<evidence type="ECO:0000256" key="2">
    <source>
        <dbReference type="SAM" id="MobiDB-lite"/>
    </source>
</evidence>
<dbReference type="SUPFAM" id="SSF52540">
    <property type="entry name" value="P-loop containing nucleoside triphosphate hydrolases"/>
    <property type="match status" value="1"/>
</dbReference>
<evidence type="ECO:0000313" key="5">
    <source>
        <dbReference type="Proteomes" id="UP001140091"/>
    </source>
</evidence>
<proteinExistence type="predicted"/>
<dbReference type="Pfam" id="PF24883">
    <property type="entry name" value="NPHP3_N"/>
    <property type="match status" value="1"/>
</dbReference>
<dbReference type="InterPro" id="IPR027417">
    <property type="entry name" value="P-loop_NTPase"/>
</dbReference>
<evidence type="ECO:0000256" key="1">
    <source>
        <dbReference type="ARBA" id="ARBA00022737"/>
    </source>
</evidence>
<accession>A0A9W8M9G8</accession>
<name>A0A9W8M9G8_9AGAR</name>
<organism evidence="4 5">
    <name type="scientific">Candolleomyces eurysporus</name>
    <dbReference type="NCBI Taxonomy" id="2828524"/>
    <lineage>
        <taxon>Eukaryota</taxon>
        <taxon>Fungi</taxon>
        <taxon>Dikarya</taxon>
        <taxon>Basidiomycota</taxon>
        <taxon>Agaricomycotina</taxon>
        <taxon>Agaricomycetes</taxon>
        <taxon>Agaricomycetidae</taxon>
        <taxon>Agaricales</taxon>
        <taxon>Agaricineae</taxon>
        <taxon>Psathyrellaceae</taxon>
        <taxon>Candolleomyces</taxon>
    </lineage>
</organism>
<keyword evidence="5" id="KW-1185">Reference proteome</keyword>
<comment type="caution">
    <text evidence="4">The sequence shown here is derived from an EMBL/GenBank/DDBJ whole genome shotgun (WGS) entry which is preliminary data.</text>
</comment>
<dbReference type="Proteomes" id="UP001140091">
    <property type="component" value="Unassembled WGS sequence"/>
</dbReference>
<dbReference type="PANTHER" id="PTHR10039">
    <property type="entry name" value="AMELOGENIN"/>
    <property type="match status" value="1"/>
</dbReference>
<dbReference type="OrthoDB" id="2938299at2759"/>
<evidence type="ECO:0000259" key="3">
    <source>
        <dbReference type="Pfam" id="PF24883"/>
    </source>
</evidence>
<feature type="region of interest" description="Disordered" evidence="2">
    <location>
        <begin position="1"/>
        <end position="35"/>
    </location>
</feature>
<dbReference type="AlphaFoldDB" id="A0A9W8M9G8"/>
<protein>
    <recommendedName>
        <fullName evidence="3">Nephrocystin 3-like N-terminal domain-containing protein</fullName>
    </recommendedName>
</protein>
<dbReference type="PANTHER" id="PTHR10039:SF17">
    <property type="entry name" value="FUNGAL STAND N-TERMINAL GOODBYE DOMAIN-CONTAINING PROTEIN-RELATED"/>
    <property type="match status" value="1"/>
</dbReference>
<dbReference type="InterPro" id="IPR056884">
    <property type="entry name" value="NPHP3-like_N"/>
</dbReference>
<dbReference type="EMBL" id="JANBPK010001283">
    <property type="protein sequence ID" value="KAJ2923765.1"/>
    <property type="molecule type" value="Genomic_DNA"/>
</dbReference>
<reference evidence="4" key="1">
    <citation type="submission" date="2022-06" db="EMBL/GenBank/DDBJ databases">
        <title>Genome Sequence of Candolleomyces eurysporus.</title>
        <authorList>
            <person name="Buettner E."/>
        </authorList>
    </citation>
    <scope>NUCLEOTIDE SEQUENCE</scope>
    <source>
        <strain evidence="4">VTCC 930004</strain>
    </source>
</reference>